<keyword evidence="11" id="KW-1185">Reference proteome</keyword>
<dbReference type="EMBL" id="LT598485">
    <property type="protein sequence ID" value="SCW00717.1"/>
    <property type="molecule type" value="Genomic_DNA"/>
</dbReference>
<dbReference type="STRING" id="4955.A0A1G4MAA3"/>
<protein>
    <recommendedName>
        <fullName evidence="4 8">Defect at low temperature protein 1</fullName>
    </recommendedName>
</protein>
<comment type="similarity">
    <text evidence="3 8">Belongs to the DLT1 family.</text>
</comment>
<proteinExistence type="inferred from homology"/>
<dbReference type="OrthoDB" id="4096362at2759"/>
<dbReference type="OMA" id="KSNHATH"/>
<evidence type="ECO:0000256" key="8">
    <source>
        <dbReference type="RuleBase" id="RU367100"/>
    </source>
</evidence>
<evidence type="ECO:0000313" key="10">
    <source>
        <dbReference type="EMBL" id="SCW00717.1"/>
    </source>
</evidence>
<feature type="region of interest" description="Disordered" evidence="9">
    <location>
        <begin position="326"/>
        <end position="346"/>
    </location>
</feature>
<accession>A0A1G4MAA3</accession>
<reference evidence="10 11" key="1">
    <citation type="submission" date="2016-03" db="EMBL/GenBank/DDBJ databases">
        <authorList>
            <person name="Devillers H."/>
        </authorList>
    </citation>
    <scope>NUCLEOTIDE SEQUENCE [LARGE SCALE GENOMIC DNA]</scope>
    <source>
        <strain evidence="10">CBS 6772</strain>
    </source>
</reference>
<dbReference type="Proteomes" id="UP000190831">
    <property type="component" value="Chromosome C"/>
</dbReference>
<evidence type="ECO:0000256" key="4">
    <source>
        <dbReference type="ARBA" id="ARBA00021353"/>
    </source>
</evidence>
<organism evidence="10 11">
    <name type="scientific">Lachancea fermentati</name>
    <name type="common">Zygosaccharomyces fermentati</name>
    <dbReference type="NCBI Taxonomy" id="4955"/>
    <lineage>
        <taxon>Eukaryota</taxon>
        <taxon>Fungi</taxon>
        <taxon>Dikarya</taxon>
        <taxon>Ascomycota</taxon>
        <taxon>Saccharomycotina</taxon>
        <taxon>Saccharomycetes</taxon>
        <taxon>Saccharomycetales</taxon>
        <taxon>Saccharomycetaceae</taxon>
        <taxon>Lachancea</taxon>
    </lineage>
</organism>
<evidence type="ECO:0000256" key="5">
    <source>
        <dbReference type="ARBA" id="ARBA00022692"/>
    </source>
</evidence>
<evidence type="ECO:0000256" key="3">
    <source>
        <dbReference type="ARBA" id="ARBA00005550"/>
    </source>
</evidence>
<keyword evidence="5 8" id="KW-0812">Transmembrane</keyword>
<feature type="transmembrane region" description="Helical" evidence="8">
    <location>
        <begin position="6"/>
        <end position="27"/>
    </location>
</feature>
<keyword evidence="7 8" id="KW-0472">Membrane</keyword>
<evidence type="ECO:0000256" key="1">
    <source>
        <dbReference type="ARBA" id="ARBA00002489"/>
    </source>
</evidence>
<dbReference type="GO" id="GO:0016020">
    <property type="term" value="C:membrane"/>
    <property type="evidence" value="ECO:0007669"/>
    <property type="project" value="UniProtKB-SubCell"/>
</dbReference>
<evidence type="ECO:0000256" key="9">
    <source>
        <dbReference type="SAM" id="MobiDB-lite"/>
    </source>
</evidence>
<comment type="function">
    <text evidence="1 8">Required for growth under high-pressure and low-temperature conditions.</text>
</comment>
<feature type="region of interest" description="Disordered" evidence="9">
    <location>
        <begin position="249"/>
        <end position="313"/>
    </location>
</feature>
<evidence type="ECO:0000256" key="7">
    <source>
        <dbReference type="ARBA" id="ARBA00023136"/>
    </source>
</evidence>
<evidence type="ECO:0000256" key="6">
    <source>
        <dbReference type="ARBA" id="ARBA00022989"/>
    </source>
</evidence>
<dbReference type="AlphaFoldDB" id="A0A1G4MAA3"/>
<keyword evidence="6 8" id="KW-1133">Transmembrane helix</keyword>
<comment type="subcellular location">
    <subcellularLocation>
        <location evidence="2 8">Membrane</location>
        <topology evidence="2 8">Multi-pass membrane protein</topology>
    </subcellularLocation>
</comment>
<evidence type="ECO:0000256" key="2">
    <source>
        <dbReference type="ARBA" id="ARBA00004141"/>
    </source>
</evidence>
<dbReference type="PANTHER" id="PTHR40021:SF1">
    <property type="entry name" value="DEFECT AT LOW TEMPERATURE PROTEIN 1"/>
    <property type="match status" value="1"/>
</dbReference>
<name>A0A1G4MAA3_LACFM</name>
<feature type="compositionally biased region" description="Polar residues" evidence="9">
    <location>
        <begin position="249"/>
        <end position="272"/>
    </location>
</feature>
<sequence length="368" mass="41717">MALQNLTLYFNTFFVGFSIVVPIDAMAQASKSQNDALNTFIVVGAFVVFGVLCITITVGRIFVQRSCMQDIPKRYIPLVSEDMPHKGSRNLILKQMSRSQKLSNLFQKPKDHVIHDGVAPPIYAHDVDGEVDTTEVLPAYLNYEESIKIITSRLKYQGVFTNIMTLDLERDDTFAEIVHSLFGNNKKCGEEIEEYIDLYETIRFSGKEISQEQFLRFMDLSLYFVDIILTTNNDNKKVASGYRRKSNHATHLSVSSSLENGQNSKLTISPVNTDDYFDTDSASQSDSDTTERSNMHEEAPTEMNRLRKVNTSETVARRVASNCGLQGPFNYDLDESQEPPESQKDFNRCRNILSKMESYKSVVQQSPS</sequence>
<dbReference type="PANTHER" id="PTHR40021">
    <property type="entry name" value="DEFECT AT LOW TEMPERATURE PROTEIN 1"/>
    <property type="match status" value="1"/>
</dbReference>
<gene>
    <name evidence="8" type="primary">DLT1</name>
    <name evidence="10" type="ORF">LAFE_0C10396G</name>
</gene>
<feature type="compositionally biased region" description="Basic and acidic residues" evidence="9">
    <location>
        <begin position="289"/>
        <end position="299"/>
    </location>
</feature>
<evidence type="ECO:0000313" key="11">
    <source>
        <dbReference type="Proteomes" id="UP000190831"/>
    </source>
</evidence>
<feature type="transmembrane region" description="Helical" evidence="8">
    <location>
        <begin position="39"/>
        <end position="63"/>
    </location>
</feature>
<dbReference type="InterPro" id="IPR038869">
    <property type="entry name" value="DLT1"/>
</dbReference>